<dbReference type="Proteomes" id="UP000005222">
    <property type="component" value="Chromosome F"/>
</dbReference>
<evidence type="ECO:0000259" key="9">
    <source>
        <dbReference type="Pfam" id="PF10406"/>
    </source>
</evidence>
<evidence type="ECO:0000313" key="11">
    <source>
        <dbReference type="Proteomes" id="UP000005222"/>
    </source>
</evidence>
<keyword evidence="7" id="KW-0175">Coiled coil</keyword>
<feature type="compositionally biased region" description="Basic and acidic residues" evidence="8">
    <location>
        <begin position="49"/>
        <end position="58"/>
    </location>
</feature>
<evidence type="ECO:0000256" key="4">
    <source>
        <dbReference type="ARBA" id="ARBA00023015"/>
    </source>
</evidence>
<evidence type="ECO:0000256" key="6">
    <source>
        <dbReference type="ARBA" id="ARBA00023242"/>
    </source>
</evidence>
<feature type="compositionally biased region" description="Basic and acidic residues" evidence="8">
    <location>
        <begin position="369"/>
        <end position="380"/>
    </location>
</feature>
<gene>
    <name evidence="10" type="primary">Piso0_001999</name>
    <name evidence="10" type="ORF">GNLVRS01_PISO0F02535g</name>
</gene>
<feature type="compositionally biased region" description="Basic and acidic residues" evidence="8">
    <location>
        <begin position="67"/>
        <end position="84"/>
    </location>
</feature>
<dbReference type="AlphaFoldDB" id="G8YM95"/>
<name>G8YM95_PICSO</name>
<feature type="compositionally biased region" description="Basic and acidic residues" evidence="8">
    <location>
        <begin position="11"/>
        <end position="23"/>
    </location>
</feature>
<dbReference type="PANTHER" id="PTHR46469">
    <property type="entry name" value="TRANSCRIPTION INITIATION FACTOR TFIID SUBUNIT 8"/>
    <property type="match status" value="1"/>
</dbReference>
<accession>G8YM95</accession>
<dbReference type="InterPro" id="IPR019473">
    <property type="entry name" value="TFIID_su8_C"/>
</dbReference>
<feature type="region of interest" description="Disordered" evidence="8">
    <location>
        <begin position="346"/>
        <end position="394"/>
    </location>
</feature>
<dbReference type="Pfam" id="PF10406">
    <property type="entry name" value="TAF8_C"/>
    <property type="match status" value="1"/>
</dbReference>
<feature type="compositionally biased region" description="Low complexity" evidence="8">
    <location>
        <begin position="516"/>
        <end position="528"/>
    </location>
</feature>
<dbReference type="EMBL" id="FO082054">
    <property type="protein sequence ID" value="CCE88491.1"/>
    <property type="molecule type" value="Genomic_DNA"/>
</dbReference>
<evidence type="ECO:0000256" key="1">
    <source>
        <dbReference type="ARBA" id="ARBA00004123"/>
    </source>
</evidence>
<sequence length="559" mass="65019">MPEDKDTDEPSVGKENENAKDEIPSDTPEQSSSRQTTGNTSDDSNISQEKIEEKEHGTTNDNVNNKIESKEDSKKTDSTYEDKKARIKQWRDMSKSIHLTSVDTPRGSHPLEIEFNKAVGVILNSRGYRYTESFHSLVSDFGGMYFDGLIQGLHKLTESQRRKKPSASDLKLCFKLHKIQPSLLYMEYEKDKYFQNRIKTRIQHLRKEVSDIGNNLSKLDYSLDEQDPSLPFFANEHYEIAELVPREIQKPNYIPSYLPDLPPDYTYKRTPQYLQKTTDLKELRIKLVEESRLTENSLYRLIDDDDRKWTENFEKELDQACDEDEAETSNDDAIMSDFNQEKDIESPAETAPGMPSDSQNEGALESNESDIKPLTEKPHDTQQASSHSEHTKFDIVEYARRRASIKRRKLERTEQKRKLRESNPFIQAEEYFSPFAKKQATPEIRDMFSNEIISEFQKTVRALRRTEIKRKRELEELLAEREKQQLARAQERDNLEFHFNFDDNKDSSDESDMDNALEAALTEAAPTASEDKHNSDLDQNHDLDDELEAFDDFDTFELS</sequence>
<dbReference type="GO" id="GO:0006367">
    <property type="term" value="P:transcription initiation at RNA polymerase II promoter"/>
    <property type="evidence" value="ECO:0007669"/>
    <property type="project" value="TreeGrafter"/>
</dbReference>
<evidence type="ECO:0000256" key="7">
    <source>
        <dbReference type="SAM" id="Coils"/>
    </source>
</evidence>
<keyword evidence="4" id="KW-0805">Transcription regulation</keyword>
<evidence type="ECO:0000256" key="5">
    <source>
        <dbReference type="ARBA" id="ARBA00023163"/>
    </source>
</evidence>
<feature type="region of interest" description="Disordered" evidence="8">
    <location>
        <begin position="499"/>
        <end position="544"/>
    </location>
</feature>
<keyword evidence="11" id="KW-1185">Reference proteome</keyword>
<keyword evidence="6" id="KW-0539">Nucleus</keyword>
<protein>
    <recommendedName>
        <fullName evidence="3">Transcription initiation factor TFIID subunit 8</fullName>
    </recommendedName>
</protein>
<dbReference type="FunCoup" id="G8YM95">
    <property type="interactions" value="390"/>
</dbReference>
<feature type="compositionally biased region" description="Polar residues" evidence="8">
    <location>
        <begin position="27"/>
        <end position="48"/>
    </location>
</feature>
<evidence type="ECO:0000256" key="3">
    <source>
        <dbReference type="ARBA" id="ARBA00017307"/>
    </source>
</evidence>
<reference evidence="10 11" key="1">
    <citation type="journal article" date="2012" name="G3 (Bethesda)">
        <title>Pichia sorbitophila, an interspecies yeast hybrid reveals early steps of genome resolution following polyploidization.</title>
        <authorList>
            <person name="Leh Louis V."/>
            <person name="Despons L."/>
            <person name="Friedrich A."/>
            <person name="Martin T."/>
            <person name="Durrens P."/>
            <person name="Casaregola S."/>
            <person name="Neuveglise C."/>
            <person name="Fairhead C."/>
            <person name="Marck C."/>
            <person name="Cruz J.A."/>
            <person name="Straub M.L."/>
            <person name="Kugler V."/>
            <person name="Sacerdot C."/>
            <person name="Uzunov Z."/>
            <person name="Thierry A."/>
            <person name="Weiss S."/>
            <person name="Bleykasten C."/>
            <person name="De Montigny J."/>
            <person name="Jacques N."/>
            <person name="Jung P."/>
            <person name="Lemaire M."/>
            <person name="Mallet S."/>
            <person name="Morel G."/>
            <person name="Richard G.F."/>
            <person name="Sarkar A."/>
            <person name="Savel G."/>
            <person name="Schacherer J."/>
            <person name="Seret M.L."/>
            <person name="Talla E."/>
            <person name="Samson G."/>
            <person name="Jubin C."/>
            <person name="Poulain J."/>
            <person name="Vacherie B."/>
            <person name="Barbe V."/>
            <person name="Pelletier E."/>
            <person name="Sherman D.J."/>
            <person name="Westhof E."/>
            <person name="Weissenbach J."/>
            <person name="Baret P.V."/>
            <person name="Wincker P."/>
            <person name="Gaillardin C."/>
            <person name="Dujon B."/>
            <person name="Souciet J.L."/>
        </authorList>
    </citation>
    <scope>NUCLEOTIDE SEQUENCE [LARGE SCALE GENOMIC DNA]</scope>
    <source>
        <strain evidence="11">ATCC MYA-4447 / BCRC 22081 / CBS 7064 / NBRC 10061 / NRRL Y-12695</strain>
    </source>
</reference>
<feature type="domain" description="Transcription factor TFIID subunit 8 C-terminal" evidence="9">
    <location>
        <begin position="253"/>
        <end position="301"/>
    </location>
</feature>
<comment type="subcellular location">
    <subcellularLocation>
        <location evidence="1">Nucleus</location>
    </subcellularLocation>
</comment>
<dbReference type="InterPro" id="IPR037818">
    <property type="entry name" value="TAF8"/>
</dbReference>
<dbReference type="GO" id="GO:0005669">
    <property type="term" value="C:transcription factor TFIID complex"/>
    <property type="evidence" value="ECO:0007669"/>
    <property type="project" value="InterPro"/>
</dbReference>
<evidence type="ECO:0000313" key="10">
    <source>
        <dbReference type="EMBL" id="CCE88491.1"/>
    </source>
</evidence>
<dbReference type="eggNOG" id="KOG4336">
    <property type="taxonomic scope" value="Eukaryota"/>
</dbReference>
<dbReference type="CDD" id="cd08049">
    <property type="entry name" value="TAF8"/>
    <property type="match status" value="1"/>
</dbReference>
<feature type="coiled-coil region" evidence="7">
    <location>
        <begin position="464"/>
        <end position="494"/>
    </location>
</feature>
<proteinExistence type="inferred from homology"/>
<feature type="compositionally biased region" description="Basic and acidic residues" evidence="8">
    <location>
        <begin position="529"/>
        <end position="542"/>
    </location>
</feature>
<feature type="region of interest" description="Disordered" evidence="8">
    <location>
        <begin position="1"/>
        <end position="84"/>
    </location>
</feature>
<feature type="compositionally biased region" description="Basic and acidic residues" evidence="8">
    <location>
        <begin position="499"/>
        <end position="508"/>
    </location>
</feature>
<dbReference type="PANTHER" id="PTHR46469:SF1">
    <property type="entry name" value="TRANSCRIPTION INITIATION FACTOR TFIID SUBUNIT 8"/>
    <property type="match status" value="1"/>
</dbReference>
<dbReference type="InParanoid" id="G8YM95"/>
<dbReference type="STRING" id="559304.G8YM95"/>
<evidence type="ECO:0000256" key="2">
    <source>
        <dbReference type="ARBA" id="ARBA00008767"/>
    </source>
</evidence>
<organism evidence="10 11">
    <name type="scientific">Pichia sorbitophila (strain ATCC MYA-4447 / BCRC 22081 / CBS 7064 / NBRC 10061 / NRRL Y-12695)</name>
    <name type="common">Hybrid yeast</name>
    <dbReference type="NCBI Taxonomy" id="559304"/>
    <lineage>
        <taxon>Eukaryota</taxon>
        <taxon>Fungi</taxon>
        <taxon>Dikarya</taxon>
        <taxon>Ascomycota</taxon>
        <taxon>Saccharomycotina</taxon>
        <taxon>Pichiomycetes</taxon>
        <taxon>Debaryomycetaceae</taxon>
        <taxon>Millerozyma</taxon>
    </lineage>
</organism>
<dbReference type="HOGENOM" id="CLU_024798_0_0_1"/>
<comment type="similarity">
    <text evidence="2">Belongs to the TAF8 family.</text>
</comment>
<dbReference type="OrthoDB" id="2193813at2759"/>
<keyword evidence="5" id="KW-0804">Transcription</keyword>
<evidence type="ECO:0000256" key="8">
    <source>
        <dbReference type="SAM" id="MobiDB-lite"/>
    </source>
</evidence>